<comment type="similarity">
    <text evidence="2 4">Belongs to the pyridoxal phosphate-binding protein YggS/PROSC family.</text>
</comment>
<dbReference type="AlphaFoldDB" id="A0A6J4LIR6"/>
<reference evidence="6" key="1">
    <citation type="submission" date="2020-02" db="EMBL/GenBank/DDBJ databases">
        <authorList>
            <person name="Meier V. D."/>
        </authorList>
    </citation>
    <scope>NUCLEOTIDE SEQUENCE</scope>
    <source>
        <strain evidence="6">AVDCRST_MAG56</strain>
    </source>
</reference>
<proteinExistence type="inferred from homology"/>
<gene>
    <name evidence="6" type="ORF">AVDCRST_MAG56-7548</name>
</gene>
<sequence length="222" mass="24746">MSIAHNIHTVTQTLAGTGCRLIAVTKTKPLEMLLEAYGAGCKLFGENRVQEMVEKYEQLPKDIEWHLIGHLQTNKVKYMAPFVTLVHSVDSLKLLQEIDRQAARHGRVIECLLQIYIAREESKFGLSFDEARELLAAPETAALANVRIVGLMGMATFTDDREQIRAEFRSLKAFFESLQQSPLPANAEMRELSMGMSGDYDLAVAEGSTLIRVGSSIFGSRQ</sequence>
<dbReference type="NCBIfam" id="TIGR00044">
    <property type="entry name" value="YggS family pyridoxal phosphate-dependent enzyme"/>
    <property type="match status" value="1"/>
</dbReference>
<evidence type="ECO:0000256" key="4">
    <source>
        <dbReference type="RuleBase" id="RU004514"/>
    </source>
</evidence>
<dbReference type="HAMAP" id="MF_02087">
    <property type="entry name" value="PLP_homeostasis"/>
    <property type="match status" value="1"/>
</dbReference>
<dbReference type="PANTHER" id="PTHR10146">
    <property type="entry name" value="PROLINE SYNTHETASE CO-TRANSCRIBED BACTERIAL HOMOLOG PROTEIN"/>
    <property type="match status" value="1"/>
</dbReference>
<feature type="domain" description="Alanine racemase N-terminal" evidence="5">
    <location>
        <begin position="2"/>
        <end position="221"/>
    </location>
</feature>
<dbReference type="PIRSF" id="PIRSF004848">
    <property type="entry name" value="YBL036c_PLPDEIII"/>
    <property type="match status" value="1"/>
</dbReference>
<dbReference type="Gene3D" id="3.20.20.10">
    <property type="entry name" value="Alanine racemase"/>
    <property type="match status" value="1"/>
</dbReference>
<dbReference type="CDD" id="cd00635">
    <property type="entry name" value="PLPDE_III_YBL036c_like"/>
    <property type="match status" value="1"/>
</dbReference>
<dbReference type="GO" id="GO:0030170">
    <property type="term" value="F:pyridoxal phosphate binding"/>
    <property type="evidence" value="ECO:0007669"/>
    <property type="project" value="UniProtKB-UniRule"/>
</dbReference>
<evidence type="ECO:0000256" key="3">
    <source>
        <dbReference type="PIRSR" id="PIRSR004848-1"/>
    </source>
</evidence>
<accession>A0A6J4LIR6</accession>
<name>A0A6J4LIR6_9SPHI</name>
<evidence type="ECO:0000259" key="5">
    <source>
        <dbReference type="Pfam" id="PF01168"/>
    </source>
</evidence>
<dbReference type="InterPro" id="IPR011078">
    <property type="entry name" value="PyrdxlP_homeostasis"/>
</dbReference>
<dbReference type="InterPro" id="IPR029066">
    <property type="entry name" value="PLP-binding_barrel"/>
</dbReference>
<dbReference type="SUPFAM" id="SSF51419">
    <property type="entry name" value="PLP-binding barrel"/>
    <property type="match status" value="1"/>
</dbReference>
<comment type="cofactor">
    <cofactor evidence="3">
        <name>pyridoxal 5'-phosphate</name>
        <dbReference type="ChEBI" id="CHEBI:597326"/>
    </cofactor>
</comment>
<dbReference type="FunFam" id="3.20.20.10:FF:000018">
    <property type="entry name" value="Pyridoxal phosphate homeostasis protein"/>
    <property type="match status" value="1"/>
</dbReference>
<organism evidence="6">
    <name type="scientific">uncultured Cytophagales bacterium</name>
    <dbReference type="NCBI Taxonomy" id="158755"/>
    <lineage>
        <taxon>Bacteria</taxon>
        <taxon>Pseudomonadati</taxon>
        <taxon>Bacteroidota</taxon>
        <taxon>Sphingobacteriia</taxon>
        <taxon>Sphingobacteriales</taxon>
        <taxon>environmental samples</taxon>
    </lineage>
</organism>
<evidence type="ECO:0000313" key="6">
    <source>
        <dbReference type="EMBL" id="CAA9332779.1"/>
    </source>
</evidence>
<dbReference type="InterPro" id="IPR001608">
    <property type="entry name" value="Ala_racemase_N"/>
</dbReference>
<comment type="function">
    <text evidence="2">Pyridoxal 5'-phosphate (PLP)-binding protein, which is involved in PLP homeostasis.</text>
</comment>
<dbReference type="EMBL" id="CADCTQ010000624">
    <property type="protein sequence ID" value="CAA9332779.1"/>
    <property type="molecule type" value="Genomic_DNA"/>
</dbReference>
<evidence type="ECO:0000256" key="2">
    <source>
        <dbReference type="HAMAP-Rule" id="MF_02087"/>
    </source>
</evidence>
<dbReference type="Pfam" id="PF01168">
    <property type="entry name" value="Ala_racemase_N"/>
    <property type="match status" value="1"/>
</dbReference>
<protein>
    <recommendedName>
        <fullName evidence="2">Pyridoxal phosphate homeostasis protein</fullName>
        <shortName evidence="2">PLP homeostasis protein</shortName>
    </recommendedName>
</protein>
<keyword evidence="1 2" id="KW-0663">Pyridoxal phosphate</keyword>
<dbReference type="PANTHER" id="PTHR10146:SF14">
    <property type="entry name" value="PYRIDOXAL PHOSPHATE HOMEOSTASIS PROTEIN"/>
    <property type="match status" value="1"/>
</dbReference>
<evidence type="ECO:0000256" key="1">
    <source>
        <dbReference type="ARBA" id="ARBA00022898"/>
    </source>
</evidence>
<feature type="modified residue" description="N6-(pyridoxal phosphate)lysine" evidence="2 3">
    <location>
        <position position="26"/>
    </location>
</feature>